<feature type="transmembrane region" description="Helical" evidence="1">
    <location>
        <begin position="31"/>
        <end position="48"/>
    </location>
</feature>
<feature type="transmembrane region" description="Helical" evidence="1">
    <location>
        <begin position="54"/>
        <end position="71"/>
    </location>
</feature>
<dbReference type="AlphaFoldDB" id="A0AAN9T4D5"/>
<comment type="caution">
    <text evidence="2">The sequence shown here is derived from an EMBL/GenBank/DDBJ whole genome shotgun (WGS) entry which is preliminary data.</text>
</comment>
<evidence type="ECO:0000313" key="2">
    <source>
        <dbReference type="EMBL" id="KAK7412012.1"/>
    </source>
</evidence>
<protein>
    <submittedName>
        <fullName evidence="2">Uncharacterized protein</fullName>
    </submittedName>
</protein>
<keyword evidence="1" id="KW-1133">Transmembrane helix</keyword>
<keyword evidence="3" id="KW-1185">Reference proteome</keyword>
<gene>
    <name evidence="2" type="ORF">VNO78_03458</name>
</gene>
<proteinExistence type="predicted"/>
<reference evidence="2 3" key="1">
    <citation type="submission" date="2024-01" db="EMBL/GenBank/DDBJ databases">
        <title>The genomes of 5 underutilized Papilionoideae crops provide insights into root nodulation and disease resistanc.</title>
        <authorList>
            <person name="Jiang F."/>
        </authorList>
    </citation>
    <scope>NUCLEOTIDE SEQUENCE [LARGE SCALE GENOMIC DNA]</scope>
    <source>
        <strain evidence="2">DUOXIRENSHENG_FW03</strain>
        <tissue evidence="2">Leaves</tissue>
    </source>
</reference>
<sequence>MMLSTERVRCCNGVVVFFFLRQKLRLKLKEPLLSIPNCFLLSLTFAFPTHSNPFSLLPIAWPICLICSLFFKEQSRVG</sequence>
<evidence type="ECO:0000256" key="1">
    <source>
        <dbReference type="SAM" id="Phobius"/>
    </source>
</evidence>
<keyword evidence="1" id="KW-0812">Transmembrane</keyword>
<organism evidence="2 3">
    <name type="scientific">Psophocarpus tetragonolobus</name>
    <name type="common">Winged bean</name>
    <name type="synonym">Dolichos tetragonolobus</name>
    <dbReference type="NCBI Taxonomy" id="3891"/>
    <lineage>
        <taxon>Eukaryota</taxon>
        <taxon>Viridiplantae</taxon>
        <taxon>Streptophyta</taxon>
        <taxon>Embryophyta</taxon>
        <taxon>Tracheophyta</taxon>
        <taxon>Spermatophyta</taxon>
        <taxon>Magnoliopsida</taxon>
        <taxon>eudicotyledons</taxon>
        <taxon>Gunneridae</taxon>
        <taxon>Pentapetalae</taxon>
        <taxon>rosids</taxon>
        <taxon>fabids</taxon>
        <taxon>Fabales</taxon>
        <taxon>Fabaceae</taxon>
        <taxon>Papilionoideae</taxon>
        <taxon>50 kb inversion clade</taxon>
        <taxon>NPAAA clade</taxon>
        <taxon>indigoferoid/millettioid clade</taxon>
        <taxon>Phaseoleae</taxon>
        <taxon>Psophocarpus</taxon>
    </lineage>
</organism>
<accession>A0AAN9T4D5</accession>
<dbReference type="Proteomes" id="UP001386955">
    <property type="component" value="Unassembled WGS sequence"/>
</dbReference>
<name>A0AAN9T4D5_PSOTE</name>
<keyword evidence="1" id="KW-0472">Membrane</keyword>
<dbReference type="EMBL" id="JAYMYS010000001">
    <property type="protein sequence ID" value="KAK7412012.1"/>
    <property type="molecule type" value="Genomic_DNA"/>
</dbReference>
<evidence type="ECO:0000313" key="3">
    <source>
        <dbReference type="Proteomes" id="UP001386955"/>
    </source>
</evidence>